<accession>A0ABR0A0H5</accession>
<dbReference type="EMBL" id="JAOYFB010000036">
    <property type="protein sequence ID" value="KAK4018663.1"/>
    <property type="molecule type" value="Genomic_DNA"/>
</dbReference>
<sequence length="174" mass="19207">MDAKDGKLKARRDYSELHLTRISTSLANNSGGKTQQLEIVDGISPVTRIDSSLFHCKTNAVQRENSKKPTNEGGMEKVGTRMPLSQKLLMNSYGTLIRGKELNISRMTFQDKERQSGGEFLTAQLAADTDTPKKKDGVLLYGETCRMLKILDVSKPLYTDNSSAGEAYAKQTGE</sequence>
<evidence type="ECO:0000313" key="2">
    <source>
        <dbReference type="Proteomes" id="UP001234178"/>
    </source>
</evidence>
<protein>
    <submittedName>
        <fullName evidence="1">Uncharacterized protein</fullName>
    </submittedName>
</protein>
<organism evidence="1 2">
    <name type="scientific">Daphnia magna</name>
    <dbReference type="NCBI Taxonomy" id="35525"/>
    <lineage>
        <taxon>Eukaryota</taxon>
        <taxon>Metazoa</taxon>
        <taxon>Ecdysozoa</taxon>
        <taxon>Arthropoda</taxon>
        <taxon>Crustacea</taxon>
        <taxon>Branchiopoda</taxon>
        <taxon>Diplostraca</taxon>
        <taxon>Cladocera</taxon>
        <taxon>Anomopoda</taxon>
        <taxon>Daphniidae</taxon>
        <taxon>Daphnia</taxon>
    </lineage>
</organism>
<dbReference type="Proteomes" id="UP001234178">
    <property type="component" value="Unassembled WGS sequence"/>
</dbReference>
<reference evidence="1 2" key="1">
    <citation type="journal article" date="2023" name="Nucleic Acids Res.">
        <title>The hologenome of Daphnia magna reveals possible DNA methylation and microbiome-mediated evolution of the host genome.</title>
        <authorList>
            <person name="Chaturvedi A."/>
            <person name="Li X."/>
            <person name="Dhandapani V."/>
            <person name="Marshall H."/>
            <person name="Kissane S."/>
            <person name="Cuenca-Cambronero M."/>
            <person name="Asole G."/>
            <person name="Calvet F."/>
            <person name="Ruiz-Romero M."/>
            <person name="Marangio P."/>
            <person name="Guigo R."/>
            <person name="Rago D."/>
            <person name="Mirbahai L."/>
            <person name="Eastwood N."/>
            <person name="Colbourne J.K."/>
            <person name="Zhou J."/>
            <person name="Mallon E."/>
            <person name="Orsini L."/>
        </authorList>
    </citation>
    <scope>NUCLEOTIDE SEQUENCE [LARGE SCALE GENOMIC DNA]</scope>
    <source>
        <strain evidence="1">LRV0_1</strain>
    </source>
</reference>
<name>A0ABR0A0H5_9CRUS</name>
<comment type="caution">
    <text evidence="1">The sequence shown here is derived from an EMBL/GenBank/DDBJ whole genome shotgun (WGS) entry which is preliminary data.</text>
</comment>
<keyword evidence="2" id="KW-1185">Reference proteome</keyword>
<gene>
    <name evidence="1" type="ORF">OUZ56_000708</name>
</gene>
<evidence type="ECO:0000313" key="1">
    <source>
        <dbReference type="EMBL" id="KAK4018663.1"/>
    </source>
</evidence>
<proteinExistence type="predicted"/>